<keyword evidence="4 7" id="KW-0378">Hydrolase</keyword>
<dbReference type="InterPro" id="IPR011050">
    <property type="entry name" value="Pectin_lyase_fold/virulence"/>
</dbReference>
<comment type="pathway">
    <text evidence="1 7">Glycan metabolism; pectin degradation; 2-dehydro-3-deoxy-D-gluconate from pectin: step 1/5.</text>
</comment>
<dbReference type="SMART" id="SM00856">
    <property type="entry name" value="PMEI"/>
    <property type="match status" value="1"/>
</dbReference>
<dbReference type="PANTHER" id="PTHR31707">
    <property type="entry name" value="PECTINESTERASE"/>
    <property type="match status" value="1"/>
</dbReference>
<dbReference type="InterPro" id="IPR012334">
    <property type="entry name" value="Pectin_lyas_fold"/>
</dbReference>
<dbReference type="Gene3D" id="1.20.140.40">
    <property type="entry name" value="Invertase/pectin methylesterase inhibitor family protein"/>
    <property type="match status" value="1"/>
</dbReference>
<keyword evidence="11" id="KW-1185">Reference proteome</keyword>
<evidence type="ECO:0000256" key="4">
    <source>
        <dbReference type="ARBA" id="ARBA00022801"/>
    </source>
</evidence>
<evidence type="ECO:0000256" key="8">
    <source>
        <dbReference type="SAM" id="Phobius"/>
    </source>
</evidence>
<accession>A0AAV8CHK8</accession>
<feature type="transmembrane region" description="Helical" evidence="8">
    <location>
        <begin position="42"/>
        <end position="60"/>
    </location>
</feature>
<dbReference type="Pfam" id="PF04043">
    <property type="entry name" value="PMEI"/>
    <property type="match status" value="1"/>
</dbReference>
<proteinExistence type="inferred from homology"/>
<dbReference type="GO" id="GO:0030599">
    <property type="term" value="F:pectinesterase activity"/>
    <property type="evidence" value="ECO:0007669"/>
    <property type="project" value="UniProtKB-UniRule"/>
</dbReference>
<keyword evidence="8" id="KW-0472">Membrane</keyword>
<feature type="domain" description="Pectinesterase inhibitor" evidence="9">
    <location>
        <begin position="70"/>
        <end position="219"/>
    </location>
</feature>
<dbReference type="GO" id="GO:0045490">
    <property type="term" value="P:pectin catabolic process"/>
    <property type="evidence" value="ECO:0007669"/>
    <property type="project" value="UniProtKB-UniRule"/>
</dbReference>
<dbReference type="Proteomes" id="UP001140206">
    <property type="component" value="Chromosome 5"/>
</dbReference>
<sequence>MHIHLHVEFASPFLLFPFSFFFWGNLELVDTTSSKEMQPKRILVAWVCAIFTILIVSKATTASDTNATSTAATAVDDICKTTEHPDACVSALASAAGNPTASNQDYFDVSVQFALKRVESARAMAYNFSNAGQTGSSSQPSGMDDCLELLDISLKQLNDVIKPKKGTNQEDISTWLSASLTNQVTCSESLQMVPSSQSRDAMDVQVQSLAKYISTALALHVRLKGASSDTSTSQTGNRRLLSDNLPAWLSADDRRLLLASPADIQADAVVALDGTGTHTSITEAIAFVTSRFATDADGGGSSSRSTIYVKSGTYSEILRITNKQTNVMLMGDGKGKSIVVGSRSAGDGYSTYESATVAALGSGFMAKGLTIINKAGPAKHQAVALRVGSDKAVVYQCSIQGYQDTLYVHSNRQFIAETDIYGTVDFIFGNAVAVIQNCYIQPLKPSGGQHDTITAQGRTDPNQNTGISIHKCRIMGASNLGGTAVYLGRPWQKYSRTVVMMTYLDDSIRPEGWDKWSGNFALSTLYYGEYGNTGPGSSISGRVKWGGVHSSMSTNEASKFTVGNFIFGDEWLPSGVSYTSGL</sequence>
<organism evidence="10 11">
    <name type="scientific">Rhynchospora pubera</name>
    <dbReference type="NCBI Taxonomy" id="906938"/>
    <lineage>
        <taxon>Eukaryota</taxon>
        <taxon>Viridiplantae</taxon>
        <taxon>Streptophyta</taxon>
        <taxon>Embryophyta</taxon>
        <taxon>Tracheophyta</taxon>
        <taxon>Spermatophyta</taxon>
        <taxon>Magnoliopsida</taxon>
        <taxon>Liliopsida</taxon>
        <taxon>Poales</taxon>
        <taxon>Cyperaceae</taxon>
        <taxon>Cyperoideae</taxon>
        <taxon>Rhynchosporeae</taxon>
        <taxon>Rhynchospora</taxon>
    </lineage>
</organism>
<dbReference type="GO" id="GO:0004857">
    <property type="term" value="F:enzyme inhibitor activity"/>
    <property type="evidence" value="ECO:0007669"/>
    <property type="project" value="InterPro"/>
</dbReference>
<comment type="catalytic activity">
    <reaction evidence="7">
        <text>[(1-&gt;4)-alpha-D-galacturonosyl methyl ester](n) + n H2O = [(1-&gt;4)-alpha-D-galacturonosyl](n) + n methanol + n H(+)</text>
        <dbReference type="Rhea" id="RHEA:22380"/>
        <dbReference type="Rhea" id="RHEA-COMP:14570"/>
        <dbReference type="Rhea" id="RHEA-COMP:14573"/>
        <dbReference type="ChEBI" id="CHEBI:15377"/>
        <dbReference type="ChEBI" id="CHEBI:15378"/>
        <dbReference type="ChEBI" id="CHEBI:17790"/>
        <dbReference type="ChEBI" id="CHEBI:140522"/>
        <dbReference type="ChEBI" id="CHEBI:140523"/>
        <dbReference type="EC" id="3.1.1.11"/>
    </reaction>
</comment>
<comment type="similarity">
    <text evidence="3">In the C-terminal section; belongs to the pectinesterase family.</text>
</comment>
<evidence type="ECO:0000259" key="9">
    <source>
        <dbReference type="SMART" id="SM00856"/>
    </source>
</evidence>
<dbReference type="GO" id="GO:0042545">
    <property type="term" value="P:cell wall modification"/>
    <property type="evidence" value="ECO:0007669"/>
    <property type="project" value="UniProtKB-UniRule"/>
</dbReference>
<evidence type="ECO:0000256" key="6">
    <source>
        <dbReference type="PROSITE-ProRule" id="PRU10040"/>
    </source>
</evidence>
<evidence type="ECO:0000313" key="10">
    <source>
        <dbReference type="EMBL" id="KAJ4754284.1"/>
    </source>
</evidence>
<dbReference type="InterPro" id="IPR000070">
    <property type="entry name" value="Pectinesterase_cat"/>
</dbReference>
<dbReference type="SUPFAM" id="SSF51126">
    <property type="entry name" value="Pectin lyase-like"/>
    <property type="match status" value="1"/>
</dbReference>
<dbReference type="PROSITE" id="PS00503">
    <property type="entry name" value="PECTINESTERASE_2"/>
    <property type="match status" value="1"/>
</dbReference>
<feature type="active site" evidence="6">
    <location>
        <position position="425"/>
    </location>
</feature>
<dbReference type="SUPFAM" id="SSF101148">
    <property type="entry name" value="Plant invertase/pectin methylesterase inhibitor"/>
    <property type="match status" value="1"/>
</dbReference>
<comment type="similarity">
    <text evidence="2">In the N-terminal section; belongs to the PMEI family.</text>
</comment>
<feature type="transmembrane region" description="Helical" evidence="8">
    <location>
        <begin position="12"/>
        <end position="30"/>
    </location>
</feature>
<keyword evidence="8" id="KW-1133">Transmembrane helix</keyword>
<evidence type="ECO:0000256" key="3">
    <source>
        <dbReference type="ARBA" id="ARBA00007786"/>
    </source>
</evidence>
<name>A0AAV8CHK8_9POAL</name>
<evidence type="ECO:0000256" key="1">
    <source>
        <dbReference type="ARBA" id="ARBA00005184"/>
    </source>
</evidence>
<dbReference type="CDD" id="cd15798">
    <property type="entry name" value="PMEI-like_3"/>
    <property type="match status" value="1"/>
</dbReference>
<evidence type="ECO:0000313" key="11">
    <source>
        <dbReference type="Proteomes" id="UP001140206"/>
    </source>
</evidence>
<dbReference type="FunFam" id="2.160.20.10:FF:000001">
    <property type="entry name" value="Pectinesterase"/>
    <property type="match status" value="1"/>
</dbReference>
<keyword evidence="8" id="KW-0812">Transmembrane</keyword>
<gene>
    <name evidence="10" type="ORF">LUZ62_088689</name>
</gene>
<keyword evidence="5 7" id="KW-0063">Aspartyl esterase</keyword>
<dbReference type="Gene3D" id="2.160.20.10">
    <property type="entry name" value="Single-stranded right-handed beta-helix, Pectin lyase-like"/>
    <property type="match status" value="1"/>
</dbReference>
<evidence type="ECO:0000256" key="5">
    <source>
        <dbReference type="ARBA" id="ARBA00023085"/>
    </source>
</evidence>
<dbReference type="InterPro" id="IPR006501">
    <property type="entry name" value="Pectinesterase_inhib_dom"/>
</dbReference>
<reference evidence="10" key="1">
    <citation type="submission" date="2022-08" db="EMBL/GenBank/DDBJ databases">
        <authorList>
            <person name="Marques A."/>
        </authorList>
    </citation>
    <scope>NUCLEOTIDE SEQUENCE</scope>
    <source>
        <strain evidence="10">RhyPub2mFocal</strain>
        <tissue evidence="10">Leaves</tissue>
    </source>
</reference>
<dbReference type="EC" id="3.1.1.11" evidence="7"/>
<dbReference type="InterPro" id="IPR033131">
    <property type="entry name" value="Pectinesterase_Asp_AS"/>
</dbReference>
<dbReference type="InterPro" id="IPR035513">
    <property type="entry name" value="Invertase/methylesterase_inhib"/>
</dbReference>
<evidence type="ECO:0000256" key="2">
    <source>
        <dbReference type="ARBA" id="ARBA00006027"/>
    </source>
</evidence>
<dbReference type="EMBL" id="JAMFTS010000005">
    <property type="protein sequence ID" value="KAJ4754284.1"/>
    <property type="molecule type" value="Genomic_DNA"/>
</dbReference>
<evidence type="ECO:0000256" key="7">
    <source>
        <dbReference type="RuleBase" id="RU000589"/>
    </source>
</evidence>
<dbReference type="AlphaFoldDB" id="A0AAV8CHK8"/>
<comment type="caution">
    <text evidence="10">The sequence shown here is derived from an EMBL/GenBank/DDBJ whole genome shotgun (WGS) entry which is preliminary data.</text>
</comment>
<dbReference type="Pfam" id="PF01095">
    <property type="entry name" value="Pectinesterase"/>
    <property type="match status" value="1"/>
</dbReference>
<dbReference type="NCBIfam" id="TIGR01614">
    <property type="entry name" value="PME_inhib"/>
    <property type="match status" value="1"/>
</dbReference>
<protein>
    <recommendedName>
        <fullName evidence="7">Pectinesterase</fullName>
        <ecNumber evidence="7">3.1.1.11</ecNumber>
    </recommendedName>
</protein>